<feature type="transmembrane region" description="Helical" evidence="9">
    <location>
        <begin position="97"/>
        <end position="114"/>
    </location>
</feature>
<dbReference type="PANTHER" id="PTHR13929:SF0">
    <property type="entry name" value="UBIA PRENYLTRANSFERASE DOMAIN-CONTAINING PROTEIN 1"/>
    <property type="match status" value="1"/>
</dbReference>
<keyword evidence="7 9" id="KW-1133">Transmembrane helix</keyword>
<accession>A0ABS7U4Z9</accession>
<gene>
    <name evidence="10" type="ORF">K7C98_40405</name>
</gene>
<keyword evidence="4" id="KW-1003">Cell membrane</keyword>
<evidence type="ECO:0000256" key="3">
    <source>
        <dbReference type="ARBA" id="ARBA00022428"/>
    </source>
</evidence>
<comment type="subcellular location">
    <subcellularLocation>
        <location evidence="1">Membrane</location>
        <topology evidence="1">Multi-pass membrane protein</topology>
    </subcellularLocation>
</comment>
<dbReference type="InterPro" id="IPR000537">
    <property type="entry name" value="UbiA_prenyltransferase"/>
</dbReference>
<organism evidence="10 11">
    <name type="scientific">Nannocystis pusilla</name>
    <dbReference type="NCBI Taxonomy" id="889268"/>
    <lineage>
        <taxon>Bacteria</taxon>
        <taxon>Pseudomonadati</taxon>
        <taxon>Myxococcota</taxon>
        <taxon>Polyangia</taxon>
        <taxon>Nannocystales</taxon>
        <taxon>Nannocystaceae</taxon>
        <taxon>Nannocystis</taxon>
    </lineage>
</organism>
<evidence type="ECO:0000256" key="9">
    <source>
        <dbReference type="SAM" id="Phobius"/>
    </source>
</evidence>
<evidence type="ECO:0000256" key="4">
    <source>
        <dbReference type="ARBA" id="ARBA00022475"/>
    </source>
</evidence>
<dbReference type="InterPro" id="IPR044878">
    <property type="entry name" value="UbiA_sf"/>
</dbReference>
<feature type="transmembrane region" description="Helical" evidence="9">
    <location>
        <begin position="40"/>
        <end position="58"/>
    </location>
</feature>
<proteinExistence type="predicted"/>
<reference evidence="10" key="1">
    <citation type="submission" date="2021-08" db="EMBL/GenBank/DDBJ databases">
        <authorList>
            <person name="Stevens D.C."/>
        </authorList>
    </citation>
    <scope>NUCLEOTIDE SEQUENCE</scope>
    <source>
        <strain evidence="10">DSM 53165</strain>
    </source>
</reference>
<feature type="transmembrane region" description="Helical" evidence="9">
    <location>
        <begin position="278"/>
        <end position="303"/>
    </location>
</feature>
<feature type="transmembrane region" description="Helical" evidence="9">
    <location>
        <begin position="174"/>
        <end position="193"/>
    </location>
</feature>
<keyword evidence="3" id="KW-0474">Menaquinone biosynthesis</keyword>
<keyword evidence="11" id="KW-1185">Reference proteome</keyword>
<feature type="transmembrane region" description="Helical" evidence="9">
    <location>
        <begin position="120"/>
        <end position="138"/>
    </location>
</feature>
<evidence type="ECO:0000256" key="6">
    <source>
        <dbReference type="ARBA" id="ARBA00022692"/>
    </source>
</evidence>
<keyword evidence="8 9" id="KW-0472">Membrane</keyword>
<comment type="caution">
    <text evidence="10">The sequence shown here is derived from an EMBL/GenBank/DDBJ whole genome shotgun (WGS) entry which is preliminary data.</text>
</comment>
<feature type="transmembrane region" description="Helical" evidence="9">
    <location>
        <begin position="226"/>
        <end position="258"/>
    </location>
</feature>
<protein>
    <submittedName>
        <fullName evidence="10">Prenyltransferase</fullName>
    </submittedName>
</protein>
<evidence type="ECO:0000256" key="1">
    <source>
        <dbReference type="ARBA" id="ARBA00004141"/>
    </source>
</evidence>
<evidence type="ECO:0000313" key="10">
    <source>
        <dbReference type="EMBL" id="MBZ5715533.1"/>
    </source>
</evidence>
<evidence type="ECO:0000313" key="11">
    <source>
        <dbReference type="Proteomes" id="UP001139031"/>
    </source>
</evidence>
<dbReference type="PANTHER" id="PTHR13929">
    <property type="entry name" value="1,4-DIHYDROXY-2-NAPHTHOATE OCTAPRENYLTRANSFERASE"/>
    <property type="match status" value="1"/>
</dbReference>
<dbReference type="CDD" id="cd13962">
    <property type="entry name" value="PT_UbiA_UBIAD1"/>
    <property type="match status" value="1"/>
</dbReference>
<sequence>MFDPAAWLQATRPLAQVNLVVPLWLGQALAFASTGAFSLPTLYGAHFLAALLLLVIVFSNDYADRDADGANTTYNEFSGGSRVLPEGRLRPGELRDAAWLALAGLVGLSLYMAFGTGRPWTPAFVAAAALLVWAYNFAPLRLSYRGGGEVVQGLGTGVLLPLLGFYLQAGSLAAFPWLALVPLFLLGVVGNILTSLPDAPADRQADKRSYAVRRGQWAARRHSLELLVMATLMGGLVVPGLGTLAVALLAAPALVLVARCVPLLGSADAEQRDECRRFILLAAGAAHLQCVLWSLALIVVGLLRDMI</sequence>
<keyword evidence="6 9" id="KW-0812">Transmembrane</keyword>
<name>A0ABS7U4Z9_9BACT</name>
<dbReference type="RefSeq" id="WP_224197272.1">
    <property type="nucleotide sequence ID" value="NZ_JAIRAU010000057.1"/>
</dbReference>
<dbReference type="InterPro" id="IPR026046">
    <property type="entry name" value="UBIAD1"/>
</dbReference>
<keyword evidence="5" id="KW-0808">Transferase</keyword>
<evidence type="ECO:0000256" key="2">
    <source>
        <dbReference type="ARBA" id="ARBA00004863"/>
    </source>
</evidence>
<dbReference type="Gene3D" id="1.10.357.140">
    <property type="entry name" value="UbiA prenyltransferase"/>
    <property type="match status" value="1"/>
</dbReference>
<evidence type="ECO:0000256" key="7">
    <source>
        <dbReference type="ARBA" id="ARBA00022989"/>
    </source>
</evidence>
<dbReference type="Proteomes" id="UP001139031">
    <property type="component" value="Unassembled WGS sequence"/>
</dbReference>
<comment type="pathway">
    <text evidence="2">Quinol/quinone metabolism; menaquinone biosynthesis.</text>
</comment>
<dbReference type="EMBL" id="JAIRAU010000057">
    <property type="protein sequence ID" value="MBZ5715533.1"/>
    <property type="molecule type" value="Genomic_DNA"/>
</dbReference>
<dbReference type="Pfam" id="PF01040">
    <property type="entry name" value="UbiA"/>
    <property type="match status" value="1"/>
</dbReference>
<evidence type="ECO:0000256" key="5">
    <source>
        <dbReference type="ARBA" id="ARBA00022679"/>
    </source>
</evidence>
<feature type="transmembrane region" description="Helical" evidence="9">
    <location>
        <begin position="150"/>
        <end position="168"/>
    </location>
</feature>
<evidence type="ECO:0000256" key="8">
    <source>
        <dbReference type="ARBA" id="ARBA00023136"/>
    </source>
</evidence>